<organism evidence="1 2">
    <name type="scientific">Euplotes crassus</name>
    <dbReference type="NCBI Taxonomy" id="5936"/>
    <lineage>
        <taxon>Eukaryota</taxon>
        <taxon>Sar</taxon>
        <taxon>Alveolata</taxon>
        <taxon>Ciliophora</taxon>
        <taxon>Intramacronucleata</taxon>
        <taxon>Spirotrichea</taxon>
        <taxon>Hypotrichia</taxon>
        <taxon>Euplotida</taxon>
        <taxon>Euplotidae</taxon>
        <taxon>Moneuplotes</taxon>
    </lineage>
</organism>
<evidence type="ECO:0000313" key="2">
    <source>
        <dbReference type="Proteomes" id="UP001295684"/>
    </source>
</evidence>
<comment type="caution">
    <text evidence="1">The sequence shown here is derived from an EMBL/GenBank/DDBJ whole genome shotgun (WGS) entry which is preliminary data.</text>
</comment>
<name>A0AAD1UQC8_EUPCR</name>
<sequence length="423" mass="48638">MEYFDIIIPYLDQFSVSKISDPLDLAYVLVLSSLQSQVGLSPLPNLMEEQSKITEASENFKIEMVNSFLIFNNSPLLMDNTAPAEYICSMVIDYTDLFNQGFMHKNKRVLEALSLDLESDNSLWLEVYSDEVDQQLSKDMKEISKLEGCPPAIHKRIDIEHEKYKNVLKRKHRVCKKILTTQVQAFLQEAQKLPSKKFHMKHPMLLGASKDKKVERLYKQYLYEVDAVIEDFKQCQEDKKKFSQIFSQMSELYLESSDGILPNNDYIDDEDAFLEIQEQLFQTVVPLLVEDRSLTSENSESKAPTRQKISSEALLKSFQNFSKEIYPEMISTLEQSLEACNGIKQEAIRSIPEVHLKGIMKSVEDDLATNTEAIWKTQEPSDASVDSCFSNLSLTLSSKVQDSFTKFNIHLVLMKVLKLLIFQ</sequence>
<protein>
    <submittedName>
        <fullName evidence="1">Uncharacterized protein</fullName>
    </submittedName>
</protein>
<accession>A0AAD1UQC8</accession>
<dbReference type="EMBL" id="CAMPGE010012427">
    <property type="protein sequence ID" value="CAI2371195.1"/>
    <property type="molecule type" value="Genomic_DNA"/>
</dbReference>
<gene>
    <name evidence="1" type="ORF">ECRASSUSDP1_LOCUS12515</name>
</gene>
<proteinExistence type="predicted"/>
<evidence type="ECO:0000313" key="1">
    <source>
        <dbReference type="EMBL" id="CAI2371195.1"/>
    </source>
</evidence>
<keyword evidence="2" id="KW-1185">Reference proteome</keyword>
<dbReference type="AlphaFoldDB" id="A0AAD1UQC8"/>
<reference evidence="1" key="1">
    <citation type="submission" date="2023-07" db="EMBL/GenBank/DDBJ databases">
        <authorList>
            <consortium name="AG Swart"/>
            <person name="Singh M."/>
            <person name="Singh A."/>
            <person name="Seah K."/>
            <person name="Emmerich C."/>
        </authorList>
    </citation>
    <scope>NUCLEOTIDE SEQUENCE</scope>
    <source>
        <strain evidence="1">DP1</strain>
    </source>
</reference>
<dbReference type="Proteomes" id="UP001295684">
    <property type="component" value="Unassembled WGS sequence"/>
</dbReference>